<dbReference type="OrthoDB" id="9950534at2759"/>
<keyword evidence="2" id="KW-0325">Glycoprotein</keyword>
<dbReference type="RefSeq" id="XP_030876962.1">
    <property type="nucleotide sequence ID" value="XM_031021102.1"/>
</dbReference>
<feature type="domain" description="IL-40-like Ig" evidence="3">
    <location>
        <begin position="55"/>
        <end position="126"/>
    </location>
</feature>
<evidence type="ECO:0000256" key="2">
    <source>
        <dbReference type="ARBA" id="ARBA00023180"/>
    </source>
</evidence>
<dbReference type="Proteomes" id="UP000245341">
    <property type="component" value="Unplaced"/>
</dbReference>
<organism evidence="4 5">
    <name type="scientific">Leptonychotes weddellii</name>
    <name type="common">Weddell seal</name>
    <name type="synonym">Otaria weddellii</name>
    <dbReference type="NCBI Taxonomy" id="9713"/>
    <lineage>
        <taxon>Eukaryota</taxon>
        <taxon>Metazoa</taxon>
        <taxon>Chordata</taxon>
        <taxon>Craniata</taxon>
        <taxon>Vertebrata</taxon>
        <taxon>Euteleostomi</taxon>
        <taxon>Mammalia</taxon>
        <taxon>Eutheria</taxon>
        <taxon>Laurasiatheria</taxon>
        <taxon>Carnivora</taxon>
        <taxon>Caniformia</taxon>
        <taxon>Pinnipedia</taxon>
        <taxon>Phocidae</taxon>
        <taxon>Monachinae</taxon>
        <taxon>Lobodontini</taxon>
        <taxon>Leptonychotes</taxon>
    </lineage>
</organism>
<keyword evidence="1" id="KW-0732">Signal</keyword>
<dbReference type="InterPro" id="IPR040878">
    <property type="entry name" value="IL-40-like_Ig"/>
</dbReference>
<dbReference type="Gene3D" id="2.60.40.10">
    <property type="entry name" value="Immunoglobulins"/>
    <property type="match status" value="1"/>
</dbReference>
<keyword evidence="4" id="KW-1185">Reference proteome</keyword>
<proteinExistence type="predicted"/>
<evidence type="ECO:0000259" key="3">
    <source>
        <dbReference type="Pfam" id="PF17736"/>
    </source>
</evidence>
<protein>
    <submittedName>
        <fullName evidence="5">Platelet endothelial cell adhesion molecule-like</fullName>
    </submittedName>
</protein>
<sequence length="200" mass="21737">MIMSESQNFTRIASARDSGTYTCNASMGKVVKRSSGVQITVCEMLSKPRIFYDSSSEVIKGQTIAVSCQSINGTVPISYHLLKANNILESRDMTSNEPAVFKDNPTKDVEYQCIVDNCHSHTEMASEVLWVKVIGELLCCGKKSCGLGALLHIFKGLGLPRGVVCTSGWYLCKGHKHVAARAQGLGKWVQKISGGSWCGQ</sequence>
<accession>A0A7F8Q6U3</accession>
<gene>
    <name evidence="5" type="primary">LOC115937980</name>
</gene>
<dbReference type="Pfam" id="PF13895">
    <property type="entry name" value="Ig_2"/>
    <property type="match status" value="1"/>
</dbReference>
<dbReference type="InterPro" id="IPR036179">
    <property type="entry name" value="Ig-like_dom_sf"/>
</dbReference>
<evidence type="ECO:0000256" key="1">
    <source>
        <dbReference type="ARBA" id="ARBA00022729"/>
    </source>
</evidence>
<reference evidence="5" key="1">
    <citation type="submission" date="2025-08" db="UniProtKB">
        <authorList>
            <consortium name="RefSeq"/>
        </authorList>
    </citation>
    <scope>IDENTIFICATION</scope>
    <source>
        <tissue evidence="5">Liver</tissue>
    </source>
</reference>
<dbReference type="KEGG" id="lww:115937980"/>
<dbReference type="AlphaFoldDB" id="A0A7F8Q6U3"/>
<name>A0A7F8Q6U3_LEPWE</name>
<evidence type="ECO:0000313" key="5">
    <source>
        <dbReference type="RefSeq" id="XP_030876962.1"/>
    </source>
</evidence>
<dbReference type="Pfam" id="PF17736">
    <property type="entry name" value="Ig_C17orf99"/>
    <property type="match status" value="1"/>
</dbReference>
<dbReference type="SUPFAM" id="SSF48726">
    <property type="entry name" value="Immunoglobulin"/>
    <property type="match status" value="1"/>
</dbReference>
<dbReference type="GeneID" id="115937980"/>
<evidence type="ECO:0000313" key="4">
    <source>
        <dbReference type="Proteomes" id="UP000245341"/>
    </source>
</evidence>
<dbReference type="InterPro" id="IPR013783">
    <property type="entry name" value="Ig-like_fold"/>
</dbReference>